<proteinExistence type="inferred from homology"/>
<feature type="coiled-coil region" evidence="8">
    <location>
        <begin position="380"/>
        <end position="428"/>
    </location>
</feature>
<dbReference type="HAMAP" id="MF_00728">
    <property type="entry name" value="EzrA"/>
    <property type="match status" value="1"/>
</dbReference>
<reference evidence="10" key="2">
    <citation type="submission" date="2020-09" db="EMBL/GenBank/DDBJ databases">
        <authorList>
            <person name="Sun Q."/>
            <person name="Zhou Y."/>
        </authorList>
    </citation>
    <scope>NUCLEOTIDE SEQUENCE</scope>
    <source>
        <strain evidence="10">CGMCC 1.12698</strain>
    </source>
</reference>
<protein>
    <recommendedName>
        <fullName evidence="8">Septation ring formation regulator EzrA</fullName>
    </recommendedName>
</protein>
<comment type="function">
    <text evidence="8">Negative regulator of FtsZ ring formation; modulates the frequency and position of FtsZ ring formation. Inhibits FtsZ ring formation at polar sites. Interacts either with FtsZ or with one of its binding partners to promote depolymerization.</text>
</comment>
<dbReference type="Pfam" id="PF06160">
    <property type="entry name" value="EzrA"/>
    <property type="match status" value="1"/>
</dbReference>
<keyword evidence="2 8" id="KW-0812">Transmembrane</keyword>
<keyword evidence="5 8" id="KW-0472">Membrane</keyword>
<dbReference type="InterPro" id="IPR010379">
    <property type="entry name" value="EzrA"/>
</dbReference>
<accession>A0A917AUM1</accession>
<feature type="topological domain" description="Cytoplasmic" evidence="8">
    <location>
        <begin position="26"/>
        <end position="566"/>
    </location>
</feature>
<evidence type="ECO:0000256" key="5">
    <source>
        <dbReference type="ARBA" id="ARBA00023136"/>
    </source>
</evidence>
<feature type="transmembrane region" description="Helical" evidence="9">
    <location>
        <begin position="6"/>
        <end position="25"/>
    </location>
</feature>
<dbReference type="GO" id="GO:0000921">
    <property type="term" value="P:septin ring assembly"/>
    <property type="evidence" value="ECO:0007669"/>
    <property type="project" value="InterPro"/>
</dbReference>
<feature type="topological domain" description="Extracellular" evidence="8">
    <location>
        <begin position="1"/>
        <end position="6"/>
    </location>
</feature>
<dbReference type="GO" id="GO:0005886">
    <property type="term" value="C:plasma membrane"/>
    <property type="evidence" value="ECO:0007669"/>
    <property type="project" value="UniProtKB-SubCell"/>
</dbReference>
<keyword evidence="7 8" id="KW-0131">Cell cycle</keyword>
<keyword evidence="8" id="KW-1003">Cell membrane</keyword>
<keyword evidence="4 8" id="KW-0175">Coiled coil</keyword>
<keyword evidence="6 8" id="KW-0717">Septation</keyword>
<sequence>MNSTFGIIILILAIIICSMIVGLMIRNKVFKELDRLEVWRIELSSRPVAEQLGRLKELNLTGQTEELFEKWRVEWDEIVGVMLPNVEQLSDTVEQQATKYKYRKAKSQLQEIENILQEIDDKTAAICRELEDLIGSKEKSVTAMEEAQGVYRDCKKNLLAHRHMFVLCETAIEQALDKLQQDFQRFNEATEEGNYLLAREICADVSKEVVELQEKMKELPHMQVECQADLPVQIESMLDGYRQMKEDGYVLNHLSLEEEAQQLVEANQKCIEHIKLLQVEEAKTLLAYIKGYMDDVYDQLETEVNAKHFVKKEVIEVEEALVVFKESAAATKEETQIVKQNYQLYDKDVEMQKYIDKQLQILKKRFDMVQLRLVEKDIAFSVMQDDLKDIRKQLDAAREAHKEYEELLQVLRKDEKQAREQLAEMKHYMMEARRMLHHSNLPGLPKSHLFEFEQASKKVQAVYDQLEVKPLHMAEVNELLEEARTHVMSSYQNTKTLIEKAYLVEKVIQYGNRYRSRDEKAAYMLGQAESLFRKYEYEEALEQAASVVETIEPGVVRKLKEMIDVD</sequence>
<comment type="subcellular location">
    <subcellularLocation>
        <location evidence="8">Cell membrane</location>
        <topology evidence="8">Single-pass membrane protein</topology>
    </subcellularLocation>
    <text evidence="8">Colocalized with FtsZ to the nascent septal site.</text>
</comment>
<keyword evidence="1 8" id="KW-0132">Cell division</keyword>
<keyword evidence="3 8" id="KW-1133">Transmembrane helix</keyword>
<comment type="similarity">
    <text evidence="8">Belongs to the EzrA family.</text>
</comment>
<evidence type="ECO:0000256" key="2">
    <source>
        <dbReference type="ARBA" id="ARBA00022692"/>
    </source>
</evidence>
<dbReference type="AlphaFoldDB" id="A0A917AUM1"/>
<evidence type="ECO:0000256" key="1">
    <source>
        <dbReference type="ARBA" id="ARBA00022618"/>
    </source>
</evidence>
<evidence type="ECO:0000256" key="7">
    <source>
        <dbReference type="ARBA" id="ARBA00023306"/>
    </source>
</evidence>
<reference evidence="10" key="1">
    <citation type="journal article" date="2014" name="Int. J. Syst. Evol. Microbiol.">
        <title>Complete genome sequence of Corynebacterium casei LMG S-19264T (=DSM 44701T), isolated from a smear-ripened cheese.</title>
        <authorList>
            <consortium name="US DOE Joint Genome Institute (JGI-PGF)"/>
            <person name="Walter F."/>
            <person name="Albersmeier A."/>
            <person name="Kalinowski J."/>
            <person name="Ruckert C."/>
        </authorList>
    </citation>
    <scope>NUCLEOTIDE SEQUENCE</scope>
    <source>
        <strain evidence="10">CGMCC 1.12698</strain>
    </source>
</reference>
<dbReference type="GO" id="GO:0000917">
    <property type="term" value="P:division septum assembly"/>
    <property type="evidence" value="ECO:0007669"/>
    <property type="project" value="UniProtKB-KW"/>
</dbReference>
<comment type="caution">
    <text evidence="10">The sequence shown here is derived from an EMBL/GenBank/DDBJ whole genome shotgun (WGS) entry which is preliminary data.</text>
</comment>
<keyword evidence="11" id="KW-1185">Reference proteome</keyword>
<dbReference type="NCBIfam" id="NF003413">
    <property type="entry name" value="PRK04778.1-7"/>
    <property type="match status" value="1"/>
</dbReference>
<evidence type="ECO:0000256" key="6">
    <source>
        <dbReference type="ARBA" id="ARBA00023210"/>
    </source>
</evidence>
<evidence type="ECO:0000313" key="10">
    <source>
        <dbReference type="EMBL" id="GGE77257.1"/>
    </source>
</evidence>
<evidence type="ECO:0000256" key="3">
    <source>
        <dbReference type="ARBA" id="ARBA00022989"/>
    </source>
</evidence>
<evidence type="ECO:0000313" key="11">
    <source>
        <dbReference type="Proteomes" id="UP000605259"/>
    </source>
</evidence>
<evidence type="ECO:0000256" key="9">
    <source>
        <dbReference type="SAM" id="Phobius"/>
    </source>
</evidence>
<name>A0A917AUM1_9BACI</name>
<dbReference type="RefSeq" id="WP_188389153.1">
    <property type="nucleotide sequence ID" value="NZ_BMFK01000002.1"/>
</dbReference>
<evidence type="ECO:0000256" key="8">
    <source>
        <dbReference type="HAMAP-Rule" id="MF_00728"/>
    </source>
</evidence>
<gene>
    <name evidence="8 10" type="primary">ezrA</name>
    <name evidence="10" type="ORF">GCM10007140_28640</name>
</gene>
<dbReference type="Proteomes" id="UP000605259">
    <property type="component" value="Unassembled WGS sequence"/>
</dbReference>
<dbReference type="GO" id="GO:0005940">
    <property type="term" value="C:septin ring"/>
    <property type="evidence" value="ECO:0007669"/>
    <property type="project" value="InterPro"/>
</dbReference>
<evidence type="ECO:0000256" key="4">
    <source>
        <dbReference type="ARBA" id="ARBA00023054"/>
    </source>
</evidence>
<dbReference type="EMBL" id="BMFK01000002">
    <property type="protein sequence ID" value="GGE77257.1"/>
    <property type="molecule type" value="Genomic_DNA"/>
</dbReference>
<organism evidence="10 11">
    <name type="scientific">Priestia taiwanensis</name>
    <dbReference type="NCBI Taxonomy" id="1347902"/>
    <lineage>
        <taxon>Bacteria</taxon>
        <taxon>Bacillati</taxon>
        <taxon>Bacillota</taxon>
        <taxon>Bacilli</taxon>
        <taxon>Bacillales</taxon>
        <taxon>Bacillaceae</taxon>
        <taxon>Priestia</taxon>
    </lineage>
</organism>